<evidence type="ECO:0000256" key="1">
    <source>
        <dbReference type="SAM" id="MobiDB-lite"/>
    </source>
</evidence>
<dbReference type="OrthoDB" id="67304at2"/>
<evidence type="ECO:0000313" key="3">
    <source>
        <dbReference type="Proteomes" id="UP000186132"/>
    </source>
</evidence>
<feature type="region of interest" description="Disordered" evidence="1">
    <location>
        <begin position="1"/>
        <end position="33"/>
    </location>
</feature>
<dbReference type="RefSeq" id="WP_073384893.1">
    <property type="nucleotide sequence ID" value="NZ_FQVU01000001.1"/>
</dbReference>
<keyword evidence="3" id="KW-1185">Reference proteome</keyword>
<sequence>MASWFRRGRQETPPDGPAPAAGPGGTDPDDSPERLLGRQWELVRFINANAGSLPVEAVVLARGITDTIREVIDTSADRDLDVYTVVSINGIVGDYLPTTLRTYLALDESLTDRVGPSGRTPRAALREQLDALSSAGDDLLAAARDHDVDAIFTQGNFLRTKFSRSDLDL</sequence>
<name>A0A1M5CEC0_9ACTN</name>
<protein>
    <submittedName>
        <fullName evidence="2">Uncharacterized protein</fullName>
    </submittedName>
</protein>
<organism evidence="2 3">
    <name type="scientific">Jatrophihabitans endophyticus</name>
    <dbReference type="NCBI Taxonomy" id="1206085"/>
    <lineage>
        <taxon>Bacteria</taxon>
        <taxon>Bacillati</taxon>
        <taxon>Actinomycetota</taxon>
        <taxon>Actinomycetes</taxon>
        <taxon>Jatrophihabitantales</taxon>
        <taxon>Jatrophihabitantaceae</taxon>
        <taxon>Jatrophihabitans</taxon>
    </lineage>
</organism>
<evidence type="ECO:0000313" key="2">
    <source>
        <dbReference type="EMBL" id="SHF53088.1"/>
    </source>
</evidence>
<dbReference type="EMBL" id="FQVU01000001">
    <property type="protein sequence ID" value="SHF53088.1"/>
    <property type="molecule type" value="Genomic_DNA"/>
</dbReference>
<proteinExistence type="predicted"/>
<dbReference type="AlphaFoldDB" id="A0A1M5CEC0"/>
<accession>A0A1M5CEC0</accession>
<reference evidence="2 3" key="1">
    <citation type="submission" date="2016-11" db="EMBL/GenBank/DDBJ databases">
        <authorList>
            <person name="Jaros S."/>
            <person name="Januszkiewicz K."/>
            <person name="Wedrychowicz H."/>
        </authorList>
    </citation>
    <scope>NUCLEOTIDE SEQUENCE [LARGE SCALE GENOMIC DNA]</scope>
    <source>
        <strain evidence="2 3">DSM 45627</strain>
    </source>
</reference>
<dbReference type="Proteomes" id="UP000186132">
    <property type="component" value="Unassembled WGS sequence"/>
</dbReference>
<dbReference type="STRING" id="1206085.SAMN05443575_0214"/>
<gene>
    <name evidence="2" type="ORF">SAMN05443575_0214</name>
</gene>